<evidence type="ECO:0000313" key="2">
    <source>
        <dbReference type="Proteomes" id="UP001238973"/>
    </source>
</evidence>
<dbReference type="RefSeq" id="WP_289350187.1">
    <property type="nucleotide sequence ID" value="NZ_JAUCFI010000003.1"/>
</dbReference>
<sequence length="189" mass="22052">MGIANTSLKEHFLRFNQYLPVGTKSSLTDYDGIIREWKYITRKLNADIVVLENETLFDSRKFRGMGDLGKLMEDQFLSLLSYVAEQERKKNRQRQAEGIEVAKNKGVKFVRRKYKINADFIQVYDEWKSGFITSTEGPNTFYRRFIVFAGLQSIRLCRPISTTTLCGNNSKRILNFPDKKTVWNNDLTQ</sequence>
<gene>
    <name evidence="1" type="ORF">QUF85_16115</name>
</gene>
<name>A0AAJ1QNI8_9BACI</name>
<evidence type="ECO:0000313" key="1">
    <source>
        <dbReference type="EMBL" id="MDM5284810.1"/>
    </source>
</evidence>
<protein>
    <submittedName>
        <fullName evidence="1">Recombinase family protein</fullName>
    </submittedName>
</protein>
<accession>A0AAJ1QNI8</accession>
<dbReference type="InterPro" id="IPR036162">
    <property type="entry name" value="Resolvase-like_N_sf"/>
</dbReference>
<dbReference type="GO" id="GO:0000150">
    <property type="term" value="F:DNA strand exchange activity"/>
    <property type="evidence" value="ECO:0007669"/>
    <property type="project" value="InterPro"/>
</dbReference>
<organism evidence="1 2">
    <name type="scientific">Peribacillus frigoritolerans</name>
    <dbReference type="NCBI Taxonomy" id="450367"/>
    <lineage>
        <taxon>Bacteria</taxon>
        <taxon>Bacillati</taxon>
        <taxon>Bacillota</taxon>
        <taxon>Bacilli</taxon>
        <taxon>Bacillales</taxon>
        <taxon>Bacillaceae</taxon>
        <taxon>Peribacillus</taxon>
    </lineage>
</organism>
<dbReference type="SUPFAM" id="SSF53041">
    <property type="entry name" value="Resolvase-like"/>
    <property type="match status" value="1"/>
</dbReference>
<reference evidence="1" key="1">
    <citation type="submission" date="2023-06" db="EMBL/GenBank/DDBJ databases">
        <title>Comparative genomics of Bacillaceae isolates and their secondary metabolite potential.</title>
        <authorList>
            <person name="Song L."/>
            <person name="Nielsen L.J."/>
            <person name="Mohite O."/>
            <person name="Xu X."/>
            <person name="Weber T."/>
            <person name="Kovacs A.T."/>
        </authorList>
    </citation>
    <scope>NUCLEOTIDE SEQUENCE</scope>
    <source>
        <strain evidence="1">G1S1</strain>
    </source>
</reference>
<dbReference type="Proteomes" id="UP001238973">
    <property type="component" value="Unassembled WGS sequence"/>
</dbReference>
<proteinExistence type="predicted"/>
<dbReference type="GO" id="GO:0003677">
    <property type="term" value="F:DNA binding"/>
    <property type="evidence" value="ECO:0007669"/>
    <property type="project" value="InterPro"/>
</dbReference>
<dbReference type="EMBL" id="JAUCFI010000003">
    <property type="protein sequence ID" value="MDM5284810.1"/>
    <property type="molecule type" value="Genomic_DNA"/>
</dbReference>
<comment type="caution">
    <text evidence="1">The sequence shown here is derived from an EMBL/GenBank/DDBJ whole genome shotgun (WGS) entry which is preliminary data.</text>
</comment>
<dbReference type="AlphaFoldDB" id="A0AAJ1QNI8"/>